<dbReference type="OrthoDB" id="9148343at2"/>
<dbReference type="Proteomes" id="UP000292235">
    <property type="component" value="Chromosome"/>
</dbReference>
<dbReference type="PRINTS" id="PR01955">
    <property type="entry name" value="LANCFRANKIA"/>
</dbReference>
<dbReference type="InterPro" id="IPR012341">
    <property type="entry name" value="6hp_glycosidase-like_sf"/>
</dbReference>
<dbReference type="SMART" id="SM01260">
    <property type="entry name" value="LANC_like"/>
    <property type="match status" value="1"/>
</dbReference>
<dbReference type="CDD" id="cd04792">
    <property type="entry name" value="LanM-like"/>
    <property type="match status" value="1"/>
</dbReference>
<dbReference type="NCBIfam" id="TIGR03897">
    <property type="entry name" value="lanti_2_LanM"/>
    <property type="match status" value="1"/>
</dbReference>
<keyword evidence="1" id="KW-0479">Metal-binding</keyword>
<organism evidence="4 5">
    <name type="scientific">Streptomonospora litoralis</name>
    <dbReference type="NCBI Taxonomy" id="2498135"/>
    <lineage>
        <taxon>Bacteria</taxon>
        <taxon>Bacillati</taxon>
        <taxon>Actinomycetota</taxon>
        <taxon>Actinomycetes</taxon>
        <taxon>Streptosporangiales</taxon>
        <taxon>Nocardiopsidaceae</taxon>
        <taxon>Streptomonospora</taxon>
    </lineage>
</organism>
<dbReference type="AlphaFoldDB" id="A0A4P6PY82"/>
<dbReference type="Pfam" id="PF05147">
    <property type="entry name" value="LANC_like"/>
    <property type="match status" value="1"/>
</dbReference>
<feature type="compositionally biased region" description="Basic and acidic residues" evidence="2">
    <location>
        <begin position="650"/>
        <end position="662"/>
    </location>
</feature>
<gene>
    <name evidence="4" type="ORF">EKD16_06375</name>
</gene>
<dbReference type="InterPro" id="IPR017146">
    <property type="entry name" value="Lanti_2_LanM"/>
</dbReference>
<dbReference type="EMBL" id="CP036455">
    <property type="protein sequence ID" value="QBI53073.1"/>
    <property type="molecule type" value="Genomic_DNA"/>
</dbReference>
<keyword evidence="5" id="KW-1185">Reference proteome</keyword>
<dbReference type="GO" id="GO:0046872">
    <property type="term" value="F:metal ion binding"/>
    <property type="evidence" value="ECO:0007669"/>
    <property type="project" value="UniProtKB-KW"/>
</dbReference>
<dbReference type="PRINTS" id="PR01950">
    <property type="entry name" value="LANCSUPER"/>
</dbReference>
<reference evidence="4 5" key="1">
    <citation type="submission" date="2019-02" db="EMBL/GenBank/DDBJ databases">
        <authorList>
            <person name="Khodamoradi S."/>
            <person name="Hahnke R.L."/>
            <person name="Kaempfer P."/>
            <person name="Schumann P."/>
            <person name="Rohde M."/>
            <person name="Steinert M."/>
            <person name="Luzhetskyy A."/>
            <person name="Wink J."/>
            <person name="Ruckert C."/>
        </authorList>
    </citation>
    <scope>NUCLEOTIDE SEQUENCE [LARGE SCALE GENOMIC DNA]</scope>
    <source>
        <strain evidence="4 5">M2</strain>
    </source>
</reference>
<dbReference type="GO" id="GO:0031179">
    <property type="term" value="P:peptide modification"/>
    <property type="evidence" value="ECO:0007669"/>
    <property type="project" value="InterPro"/>
</dbReference>
<feature type="binding site" evidence="1">
    <location>
        <position position="932"/>
    </location>
    <ligand>
        <name>Zn(2+)</name>
        <dbReference type="ChEBI" id="CHEBI:29105"/>
    </ligand>
</feature>
<keyword evidence="1" id="KW-0862">Zinc</keyword>
<evidence type="ECO:0000256" key="2">
    <source>
        <dbReference type="SAM" id="MobiDB-lite"/>
    </source>
</evidence>
<name>A0A4P6PY82_9ACTN</name>
<dbReference type="InterPro" id="IPR025410">
    <property type="entry name" value="Lant_dehyd"/>
</dbReference>
<dbReference type="InterPro" id="IPR007822">
    <property type="entry name" value="LANC-like"/>
</dbReference>
<feature type="binding site" evidence="1">
    <location>
        <position position="977"/>
    </location>
    <ligand>
        <name>Zn(2+)</name>
        <dbReference type="ChEBI" id="CHEBI:29105"/>
    </ligand>
</feature>
<dbReference type="RefSeq" id="WP_131097503.1">
    <property type="nucleotide sequence ID" value="NZ_CP036455.1"/>
</dbReference>
<feature type="region of interest" description="Disordered" evidence="2">
    <location>
        <begin position="633"/>
        <end position="662"/>
    </location>
</feature>
<feature type="binding site" evidence="1">
    <location>
        <position position="978"/>
    </location>
    <ligand>
        <name>Zn(2+)</name>
        <dbReference type="ChEBI" id="CHEBI:29105"/>
    </ligand>
</feature>
<evidence type="ECO:0000313" key="4">
    <source>
        <dbReference type="EMBL" id="QBI53073.1"/>
    </source>
</evidence>
<dbReference type="PIRSF" id="PIRSF037228">
    <property type="entry name" value="Lant_mod_RumM"/>
    <property type="match status" value="1"/>
</dbReference>
<evidence type="ECO:0000313" key="5">
    <source>
        <dbReference type="Proteomes" id="UP000292235"/>
    </source>
</evidence>
<evidence type="ECO:0000256" key="1">
    <source>
        <dbReference type="PIRSR" id="PIRSR607822-1"/>
    </source>
</evidence>
<dbReference type="Pfam" id="PF13575">
    <property type="entry name" value="DUF4135"/>
    <property type="match status" value="1"/>
</dbReference>
<dbReference type="KEGG" id="strr:EKD16_06375"/>
<evidence type="ECO:0000259" key="3">
    <source>
        <dbReference type="Pfam" id="PF13575"/>
    </source>
</evidence>
<feature type="domain" description="Lantibiotic biosynthesis protein dehydration" evidence="3">
    <location>
        <begin position="208"/>
        <end position="579"/>
    </location>
</feature>
<dbReference type="Gene3D" id="1.50.10.10">
    <property type="match status" value="1"/>
</dbReference>
<sequence length="1062" mass="113968">MPGISAADAARAEYLSERIRAGAAGTGTASSRCPDEWKRSAFPDDEIFERYLASHGTTETTVACVLHSAPPARENLPEWARELNAVVGGQDATPAHEGIEAVVLGTPYAPAPFSGLLARFTGSAMAAVGDAAADAGSDAGPQTRLYAELETSLASRLAGITFRALIADLHRCRKQGELRGETPELRYADYNERLLNSPSHLTRLFSAYPVLGRLLIEARAAWVRHVRELLDRVRTDRPELYARGWIDAPDSPLVSVQADSGDTHDGGRSVVVCEFEHGRRLVYKPRSVALDALYERAVAFVDDRSPNRPLMAPRVLERDGYGWTGFVEHRQCAPDRLPDYYRAVGSSVALAYFLGASDVHMENAVACGPHSVIVDLESLLQNREAAGGRQTAFARAKSLLNNSVLGIGYLPMRTGNGEDQQATDVSVIGGGLDDGTEVAAPILTEVRTDRMAVGRGRSRMGAAGNQPADPGFLRPADHAPAIADGFREVYDLIAADRDGFAAALGDTAGIPTRHLLRPTHLYGRFLYESCHPRYLQSALDREHLFDRLWATTLRQPELTTGVASEIRQLLRHDVPKFTAPVDGTALQDETGIVDAHHFSATAVFAVHDRLRQTGEADRAWHVRIIDESMSTLGARDHAGQAARPLTPRSAQDRSPRETAPRARAAAEEVLRDLDATRLDGADGRDCTWVGISPAAFDGAGFEYRPLSPMLFEGLAGMALAYTYASSVLGTDGYLDTARRCIRPVSAFVEDRCAMSTPPNEPVGAYSGYTGALYALLHYSAAVGGDPETDALIRKSVRLIPDMAEQDSYHDLGAGAAGAALVCLRLYHHYGDEHLLDLARDTAQGVASRARADGRALAWPTDVDGGHLGGMAHGASGIGWALIEVGTAAGDEELTDAGYRALAFDTDRFDTGRGWPDLRREVRGRSAFPVQWCHGAVGIGLVRELCHRMHPDAELAAEADAAVAAVAKTGVPPNDSLCHGTLGARELLHAASQRSVRAQEAEDGLNSTILDRFERKEAAIGIAGTEADSPGLMLGSAGFVLGLLRMAAPRSVPSVLSLEGPSR</sequence>
<proteinExistence type="predicted"/>
<accession>A0A4P6PY82</accession>
<dbReference type="GO" id="GO:0005975">
    <property type="term" value="P:carbohydrate metabolic process"/>
    <property type="evidence" value="ECO:0007669"/>
    <property type="project" value="InterPro"/>
</dbReference>
<protein>
    <submittedName>
        <fullName evidence="4">Lanthionine synthetase C-like protein</fullName>
    </submittedName>
</protein>
<dbReference type="SUPFAM" id="SSF158745">
    <property type="entry name" value="LanC-like"/>
    <property type="match status" value="1"/>
</dbReference>